<proteinExistence type="predicted"/>
<organism evidence="3 4">
    <name type="scientific">Halobacteriovorax vibrionivorans</name>
    <dbReference type="NCBI Taxonomy" id="2152716"/>
    <lineage>
        <taxon>Bacteria</taxon>
        <taxon>Pseudomonadati</taxon>
        <taxon>Bdellovibrionota</taxon>
        <taxon>Bacteriovoracia</taxon>
        <taxon>Bacteriovoracales</taxon>
        <taxon>Halobacteriovoraceae</taxon>
        <taxon>Halobacteriovorax</taxon>
    </lineage>
</organism>
<evidence type="ECO:0000256" key="2">
    <source>
        <dbReference type="SAM" id="SignalP"/>
    </source>
</evidence>
<comment type="caution">
    <text evidence="3">The sequence shown here is derived from an EMBL/GenBank/DDBJ whole genome shotgun (WGS) entry which is preliminary data.</text>
</comment>
<sequence>MRLSNYIFTALLCFLTLNSNASVANSAASFFKHLDKAIYGELDIADTTGELSQDVKNGAHATALMVNRFSLNEILDGKLYSAKGQNFFKKAKMCEGENEFLNDLAYGGCSSVLVGPKTVLTAAHCIQNYQLACDRKSFVFDARADLGSKNKVQYFVKSQVYHCSKILAYHQTRDKTFDYALIELDRNVEGGRRPVKIKKDLLQNGDEVYMIGHPNGFLSRYSTNGFVRYDDELFYNTNLDAFGGNSGGPVFDKKTHEMVGLLIRGHDDLIWDTEKQCNRVVYCEEDGCDGESVLKIGAIIDDIESRRNN</sequence>
<dbReference type="Proteomes" id="UP000443582">
    <property type="component" value="Unassembled WGS sequence"/>
</dbReference>
<dbReference type="SUPFAM" id="SSF50494">
    <property type="entry name" value="Trypsin-like serine proteases"/>
    <property type="match status" value="1"/>
</dbReference>
<dbReference type="Gene3D" id="2.40.10.10">
    <property type="entry name" value="Trypsin-like serine proteases"/>
    <property type="match status" value="2"/>
</dbReference>
<dbReference type="GO" id="GO:0008233">
    <property type="term" value="F:peptidase activity"/>
    <property type="evidence" value="ECO:0007669"/>
    <property type="project" value="UniProtKB-KW"/>
</dbReference>
<dbReference type="PANTHER" id="PTHR15462:SF8">
    <property type="entry name" value="SERINE PROTEASE"/>
    <property type="match status" value="1"/>
</dbReference>
<name>A0ABY0ICM1_9BACT</name>
<evidence type="ECO:0000313" key="3">
    <source>
        <dbReference type="EMBL" id="RZF20691.1"/>
    </source>
</evidence>
<dbReference type="PANTHER" id="PTHR15462">
    <property type="entry name" value="SERINE PROTEASE"/>
    <property type="match status" value="1"/>
</dbReference>
<keyword evidence="4" id="KW-1185">Reference proteome</keyword>
<dbReference type="PROSITE" id="PS00134">
    <property type="entry name" value="TRYPSIN_HIS"/>
    <property type="match status" value="1"/>
</dbReference>
<dbReference type="InterPro" id="IPR001314">
    <property type="entry name" value="Peptidase_S1A"/>
</dbReference>
<evidence type="ECO:0000256" key="1">
    <source>
        <dbReference type="ARBA" id="ARBA00022729"/>
    </source>
</evidence>
<dbReference type="PRINTS" id="PR00722">
    <property type="entry name" value="CHYMOTRYPSIN"/>
</dbReference>
<evidence type="ECO:0000313" key="4">
    <source>
        <dbReference type="Proteomes" id="UP000443582"/>
    </source>
</evidence>
<gene>
    <name evidence="3" type="ORF">DAY19_11945</name>
</gene>
<feature type="signal peptide" evidence="2">
    <location>
        <begin position="1"/>
        <end position="21"/>
    </location>
</feature>
<reference evidence="4" key="1">
    <citation type="journal article" date="2019" name="Int. J. Syst. Evol. Microbiol.">
        <title>Halobacteriovorax valvorus sp. nov., a novel prokaryotic predator isolated from coastal seawater of China.</title>
        <authorList>
            <person name="Chen M.-X."/>
        </authorList>
    </citation>
    <scope>NUCLEOTIDE SEQUENCE [LARGE SCALE GENOMIC DNA]</scope>
    <source>
        <strain evidence="4">BL9</strain>
    </source>
</reference>
<accession>A0ABY0ICM1</accession>
<protein>
    <submittedName>
        <fullName evidence="3">Serine protease</fullName>
    </submittedName>
</protein>
<dbReference type="InterPro" id="IPR050966">
    <property type="entry name" value="Glutamyl_endopeptidase"/>
</dbReference>
<dbReference type="GO" id="GO:0006508">
    <property type="term" value="P:proteolysis"/>
    <property type="evidence" value="ECO:0007669"/>
    <property type="project" value="UniProtKB-KW"/>
</dbReference>
<dbReference type="InterPro" id="IPR018114">
    <property type="entry name" value="TRYPSIN_HIS"/>
</dbReference>
<dbReference type="RefSeq" id="WP_115362765.1">
    <property type="nucleotide sequence ID" value="NZ_QDKL01000003.1"/>
</dbReference>
<dbReference type="EMBL" id="QDKL01000003">
    <property type="protein sequence ID" value="RZF20691.1"/>
    <property type="molecule type" value="Genomic_DNA"/>
</dbReference>
<dbReference type="Pfam" id="PF13365">
    <property type="entry name" value="Trypsin_2"/>
    <property type="match status" value="1"/>
</dbReference>
<feature type="chain" id="PRO_5047310714" evidence="2">
    <location>
        <begin position="22"/>
        <end position="309"/>
    </location>
</feature>
<keyword evidence="3" id="KW-0645">Protease</keyword>
<dbReference type="InterPro" id="IPR043504">
    <property type="entry name" value="Peptidase_S1_PA_chymotrypsin"/>
</dbReference>
<dbReference type="InterPro" id="IPR009003">
    <property type="entry name" value="Peptidase_S1_PA"/>
</dbReference>
<keyword evidence="1 2" id="KW-0732">Signal</keyword>
<keyword evidence="3" id="KW-0378">Hydrolase</keyword>